<dbReference type="Proteomes" id="UP000288805">
    <property type="component" value="Unassembled WGS sequence"/>
</dbReference>
<proteinExistence type="predicted"/>
<gene>
    <name evidence="1" type="ORF">CK203_109993</name>
</gene>
<name>A0A438DVX6_VITVI</name>
<accession>A0A438DVX6</accession>
<reference evidence="1 2" key="1">
    <citation type="journal article" date="2018" name="PLoS Genet.">
        <title>Population sequencing reveals clonal diversity and ancestral inbreeding in the grapevine cultivar Chardonnay.</title>
        <authorList>
            <person name="Roach M.J."/>
            <person name="Johnson D.L."/>
            <person name="Bohlmann J."/>
            <person name="van Vuuren H.J."/>
            <person name="Jones S.J."/>
            <person name="Pretorius I.S."/>
            <person name="Schmidt S.A."/>
            <person name="Borneman A.R."/>
        </authorList>
    </citation>
    <scope>NUCLEOTIDE SEQUENCE [LARGE SCALE GENOMIC DNA]</scope>
    <source>
        <strain evidence="2">cv. Chardonnay</strain>
        <tissue evidence="1">Leaf</tissue>
    </source>
</reference>
<dbReference type="PANTHER" id="PTHR36892">
    <property type="entry name" value="OS01G0201800 PROTEIN"/>
    <property type="match status" value="1"/>
</dbReference>
<evidence type="ECO:0000313" key="2">
    <source>
        <dbReference type="Proteomes" id="UP000288805"/>
    </source>
</evidence>
<comment type="caution">
    <text evidence="1">The sequence shown here is derived from an EMBL/GenBank/DDBJ whole genome shotgun (WGS) entry which is preliminary data.</text>
</comment>
<organism evidence="1 2">
    <name type="scientific">Vitis vinifera</name>
    <name type="common">Grape</name>
    <dbReference type="NCBI Taxonomy" id="29760"/>
    <lineage>
        <taxon>Eukaryota</taxon>
        <taxon>Viridiplantae</taxon>
        <taxon>Streptophyta</taxon>
        <taxon>Embryophyta</taxon>
        <taxon>Tracheophyta</taxon>
        <taxon>Spermatophyta</taxon>
        <taxon>Magnoliopsida</taxon>
        <taxon>eudicotyledons</taxon>
        <taxon>Gunneridae</taxon>
        <taxon>Pentapetalae</taxon>
        <taxon>rosids</taxon>
        <taxon>Vitales</taxon>
        <taxon>Vitaceae</taxon>
        <taxon>Viteae</taxon>
        <taxon>Vitis</taxon>
    </lineage>
</organism>
<evidence type="ECO:0000313" key="1">
    <source>
        <dbReference type="EMBL" id="RVW39655.1"/>
    </source>
</evidence>
<dbReference type="EMBL" id="QGNW01001475">
    <property type="protein sequence ID" value="RVW39655.1"/>
    <property type="molecule type" value="Genomic_DNA"/>
</dbReference>
<protein>
    <submittedName>
        <fullName evidence="1">Uncharacterized protein</fullName>
    </submittedName>
</protein>
<dbReference type="PANTHER" id="PTHR36892:SF1">
    <property type="entry name" value="OS05G0518200 PROTEIN"/>
    <property type="match status" value="1"/>
</dbReference>
<dbReference type="AlphaFoldDB" id="A0A438DVX6"/>
<sequence>MKCNGRLSFLPQSTTENHNTRALQYQPFSHLSSKELMDSLSSFPGSKHRALLFGEKCMDDDFFGLPLNSHGELIRLNSSGKDGLNHLKNPSTLSGSSCSLPFRITGSQVVGRTDAQWLGSERANNHYVPQLDSDPNLMKDTCHGCRQSDQIQYKKDNGKIHPREPSDQILMHTTQPTVRLMGKDVTIGRSSKDMQGLEDGKIWTDKEIITENCITSTALASSSAKAYFQQDWMLHAALSKSKESVAHTLEMRRNQTSQRVLQMKAPESRAPNFHEPFISGNESLKVNSQIPVLSSSPHSTHQHMHLNSAELRYNQGLHATKSAFEFPFMHPDYREHGQPSWFPNPSKSLPPWLIHAAQQKKNIYCLISTLF</sequence>